<organism evidence="1 2">
    <name type="scientific">Paramarasmius palmivorus</name>
    <dbReference type="NCBI Taxonomy" id="297713"/>
    <lineage>
        <taxon>Eukaryota</taxon>
        <taxon>Fungi</taxon>
        <taxon>Dikarya</taxon>
        <taxon>Basidiomycota</taxon>
        <taxon>Agaricomycotina</taxon>
        <taxon>Agaricomycetes</taxon>
        <taxon>Agaricomycetidae</taxon>
        <taxon>Agaricales</taxon>
        <taxon>Marasmiineae</taxon>
        <taxon>Marasmiaceae</taxon>
        <taxon>Paramarasmius</taxon>
    </lineage>
</organism>
<keyword evidence="2" id="KW-1185">Reference proteome</keyword>
<dbReference type="AlphaFoldDB" id="A0AAW0BWE1"/>
<dbReference type="EMBL" id="JAYKXP010000069">
    <property type="protein sequence ID" value="KAK7031295.1"/>
    <property type="molecule type" value="Genomic_DNA"/>
</dbReference>
<comment type="caution">
    <text evidence="1">The sequence shown here is derived from an EMBL/GenBank/DDBJ whole genome shotgun (WGS) entry which is preliminary data.</text>
</comment>
<sequence length="222" mass="24691">MDHLEEKSAFHEQSKEKELAEVDLATFHEREAGRLILDPAEARIEFGERFAARLKLTEDGKTILWPQPTDDPADPQNWSSRKKAVHLFIMSLATIVPDFESAIGIASVFELAETYNTTTEEINNVSSNWTVFLVEAGAVSSVLPILKQPQVFLLDSDASKEIWTTPGLVLVTSIGTGISHRSYPCSDIERIRGDALPHGVLWNVSSNRRTLPQLSLANPKLK</sequence>
<protein>
    <submittedName>
        <fullName evidence="1">Uncharacterized protein</fullName>
    </submittedName>
</protein>
<accession>A0AAW0BWE1</accession>
<proteinExistence type="predicted"/>
<dbReference type="Proteomes" id="UP001383192">
    <property type="component" value="Unassembled WGS sequence"/>
</dbReference>
<gene>
    <name evidence="1" type="ORF">VNI00_013550</name>
</gene>
<name>A0AAW0BWE1_9AGAR</name>
<reference evidence="1 2" key="1">
    <citation type="submission" date="2024-01" db="EMBL/GenBank/DDBJ databases">
        <title>A draft genome for a cacao thread blight-causing isolate of Paramarasmius palmivorus.</title>
        <authorList>
            <person name="Baruah I.K."/>
            <person name="Bukari Y."/>
            <person name="Amoako-Attah I."/>
            <person name="Meinhardt L.W."/>
            <person name="Bailey B.A."/>
            <person name="Cohen S.P."/>
        </authorList>
    </citation>
    <scope>NUCLEOTIDE SEQUENCE [LARGE SCALE GENOMIC DNA]</scope>
    <source>
        <strain evidence="1 2">GH-12</strain>
    </source>
</reference>
<evidence type="ECO:0000313" key="2">
    <source>
        <dbReference type="Proteomes" id="UP001383192"/>
    </source>
</evidence>
<evidence type="ECO:0000313" key="1">
    <source>
        <dbReference type="EMBL" id="KAK7031295.1"/>
    </source>
</evidence>